<protein>
    <submittedName>
        <fullName evidence="2">Putative conserved secreted protein</fullName>
    </submittedName>
</protein>
<feature type="chain" id="PRO_5025567230" evidence="1">
    <location>
        <begin position="18"/>
        <end position="293"/>
    </location>
</feature>
<evidence type="ECO:0000256" key="1">
    <source>
        <dbReference type="SAM" id="SignalP"/>
    </source>
</evidence>
<accession>A0A6B0V9H5</accession>
<organism evidence="2">
    <name type="scientific">Ixodes ricinus</name>
    <name type="common">Common tick</name>
    <name type="synonym">Acarus ricinus</name>
    <dbReference type="NCBI Taxonomy" id="34613"/>
    <lineage>
        <taxon>Eukaryota</taxon>
        <taxon>Metazoa</taxon>
        <taxon>Ecdysozoa</taxon>
        <taxon>Arthropoda</taxon>
        <taxon>Chelicerata</taxon>
        <taxon>Arachnida</taxon>
        <taxon>Acari</taxon>
        <taxon>Parasitiformes</taxon>
        <taxon>Ixodida</taxon>
        <taxon>Ixodoidea</taxon>
        <taxon>Ixodidae</taxon>
        <taxon>Ixodinae</taxon>
        <taxon>Ixodes</taxon>
    </lineage>
</organism>
<reference evidence="2" key="1">
    <citation type="submission" date="2019-12" db="EMBL/GenBank/DDBJ databases">
        <title>An insight into the sialome of adult female Ixodes ricinus ticks feeding for 6 days.</title>
        <authorList>
            <person name="Perner J."/>
            <person name="Ribeiro J.M.C."/>
        </authorList>
    </citation>
    <scope>NUCLEOTIDE SEQUENCE</scope>
    <source>
        <strain evidence="2">Semi-engorged</strain>
        <tissue evidence="2">Salivary glands</tissue>
    </source>
</reference>
<dbReference type="AlphaFoldDB" id="A0A6B0V9H5"/>
<name>A0A6B0V9H5_IXORI</name>
<sequence length="293" mass="33443">MRLGILTATLFIVGVAAKNPPVIFDLTKCVRDFATKFAKEKHRELISCNLSAAGEFSEIVRKGRTPFKIKLGNITYGTRVHSKISEESTNYTQYFMNPTKEPQPGYYMSSVRAPIAAIWNFNSVFKSEFPLVTSTEPPKVYNGSQEKIYKFDFNDTLKLERKGYTYHIRNKTFKIKPGKEVEVTETVRESTKVRPFSVNVTLVGYFGIKLTTRGDEPGSYVFCVTQLPCAHLKKTGADEMTFEVNGKFEEHYPVSAITLTTHDLKKNQEDTQVTSDPKYNSIKRKTFMKYDLQ</sequence>
<keyword evidence="1" id="KW-0732">Signal</keyword>
<evidence type="ECO:0000313" key="2">
    <source>
        <dbReference type="EMBL" id="MXU97858.1"/>
    </source>
</evidence>
<proteinExistence type="predicted"/>
<dbReference type="EMBL" id="GIFC01015775">
    <property type="protein sequence ID" value="MXU97858.1"/>
    <property type="molecule type" value="Transcribed_RNA"/>
</dbReference>
<feature type="signal peptide" evidence="1">
    <location>
        <begin position="1"/>
        <end position="17"/>
    </location>
</feature>